<keyword evidence="3" id="KW-0812">Transmembrane</keyword>
<evidence type="ECO:0000259" key="5">
    <source>
        <dbReference type="Pfam" id="PF10342"/>
    </source>
</evidence>
<dbReference type="STRING" id="5627.A0A1C7LQA0"/>
<proteinExistence type="predicted"/>
<evidence type="ECO:0000256" key="3">
    <source>
        <dbReference type="SAM" id="Phobius"/>
    </source>
</evidence>
<protein>
    <recommendedName>
        <fullName evidence="5">Yeast cell wall synthesis Kre9/Knh1-like N-terminal domain-containing protein</fullName>
    </recommendedName>
</protein>
<evidence type="ECO:0000256" key="2">
    <source>
        <dbReference type="SAM" id="MobiDB-lite"/>
    </source>
</evidence>
<gene>
    <name evidence="6" type="ORF">A0H81_13319</name>
</gene>
<dbReference type="OrthoDB" id="2432613at2759"/>
<feature type="domain" description="Yeast cell wall synthesis Kre9/Knh1-like N-terminal" evidence="5">
    <location>
        <begin position="26"/>
        <end position="119"/>
    </location>
</feature>
<dbReference type="PANTHER" id="PTHR28154:SF1">
    <property type="entry name" value="CELL WALL SYNTHESIS PROTEIN KNH1-RELATED"/>
    <property type="match status" value="1"/>
</dbReference>
<keyword evidence="7" id="KW-1185">Reference proteome</keyword>
<dbReference type="GO" id="GO:0042546">
    <property type="term" value="P:cell wall biogenesis"/>
    <property type="evidence" value="ECO:0007669"/>
    <property type="project" value="InterPro"/>
</dbReference>
<sequence length="222" mass="21890">MFASAALFTVAALAPSALANLYTTAPVATTSWAANTPQTISWQDDGTSPNLTSLGPCAVSVYVGNQIQQTLVQNIVPSVDVSTTSSIVFSPDPNMGENGAYYFIRFQSLSLKDASNSAYPAEAFSAKFALTGMTGTFNSTVSAQIAAASGSTSASTSGSSSGASTTNAATTSNTASKTSSSSSKAASATTSAKAANGAISIAAGAFTGIAGAAVAFLAATLL</sequence>
<dbReference type="PANTHER" id="PTHR28154">
    <property type="entry name" value="CELL WALL SYNTHESIS PROTEIN KNH1-RELATED"/>
    <property type="match status" value="1"/>
</dbReference>
<keyword evidence="1 4" id="KW-0732">Signal</keyword>
<dbReference type="GO" id="GO:0006078">
    <property type="term" value="P:(1-&gt;6)-beta-D-glucan biosynthetic process"/>
    <property type="evidence" value="ECO:0007669"/>
    <property type="project" value="InterPro"/>
</dbReference>
<feature type="signal peptide" evidence="4">
    <location>
        <begin position="1"/>
        <end position="19"/>
    </location>
</feature>
<evidence type="ECO:0000313" key="7">
    <source>
        <dbReference type="Proteomes" id="UP000092993"/>
    </source>
</evidence>
<keyword evidence="3" id="KW-0472">Membrane</keyword>
<dbReference type="Proteomes" id="UP000092993">
    <property type="component" value="Unassembled WGS sequence"/>
</dbReference>
<evidence type="ECO:0000313" key="6">
    <source>
        <dbReference type="EMBL" id="OBZ66820.1"/>
    </source>
</evidence>
<feature type="transmembrane region" description="Helical" evidence="3">
    <location>
        <begin position="197"/>
        <end position="221"/>
    </location>
</feature>
<name>A0A1C7LQA0_GRIFR</name>
<feature type="region of interest" description="Disordered" evidence="2">
    <location>
        <begin position="152"/>
        <end position="182"/>
    </location>
</feature>
<evidence type="ECO:0000256" key="4">
    <source>
        <dbReference type="SAM" id="SignalP"/>
    </source>
</evidence>
<reference evidence="6 7" key="1">
    <citation type="submission" date="2016-03" db="EMBL/GenBank/DDBJ databases">
        <title>Whole genome sequencing of Grifola frondosa 9006-11.</title>
        <authorList>
            <person name="Min B."/>
            <person name="Park H."/>
            <person name="Kim J.-G."/>
            <person name="Cho H."/>
            <person name="Oh Y.-L."/>
            <person name="Kong W.-S."/>
            <person name="Choi I.-G."/>
        </authorList>
    </citation>
    <scope>NUCLEOTIDE SEQUENCE [LARGE SCALE GENOMIC DNA]</scope>
    <source>
        <strain evidence="6 7">9006-11</strain>
    </source>
</reference>
<dbReference type="OMA" id="WGRVNIY"/>
<dbReference type="EMBL" id="LUGG01000027">
    <property type="protein sequence ID" value="OBZ66820.1"/>
    <property type="molecule type" value="Genomic_DNA"/>
</dbReference>
<dbReference type="InterPro" id="IPR045328">
    <property type="entry name" value="Kre9/Knh1"/>
</dbReference>
<accession>A0A1C7LQA0</accession>
<organism evidence="6 7">
    <name type="scientific">Grifola frondosa</name>
    <name type="common">Maitake</name>
    <name type="synonym">Polyporus frondosus</name>
    <dbReference type="NCBI Taxonomy" id="5627"/>
    <lineage>
        <taxon>Eukaryota</taxon>
        <taxon>Fungi</taxon>
        <taxon>Dikarya</taxon>
        <taxon>Basidiomycota</taxon>
        <taxon>Agaricomycotina</taxon>
        <taxon>Agaricomycetes</taxon>
        <taxon>Polyporales</taxon>
        <taxon>Grifolaceae</taxon>
        <taxon>Grifola</taxon>
    </lineage>
</organism>
<evidence type="ECO:0000256" key="1">
    <source>
        <dbReference type="ARBA" id="ARBA00022729"/>
    </source>
</evidence>
<dbReference type="InterPro" id="IPR018466">
    <property type="entry name" value="Kre9/Knh1-like_N"/>
</dbReference>
<feature type="chain" id="PRO_5008888728" description="Yeast cell wall synthesis Kre9/Knh1-like N-terminal domain-containing protein" evidence="4">
    <location>
        <begin position="20"/>
        <end position="222"/>
    </location>
</feature>
<dbReference type="Pfam" id="PF10342">
    <property type="entry name" value="Kre9_KNH"/>
    <property type="match status" value="1"/>
</dbReference>
<comment type="caution">
    <text evidence="6">The sequence shown here is derived from an EMBL/GenBank/DDBJ whole genome shotgun (WGS) entry which is preliminary data.</text>
</comment>
<keyword evidence="3" id="KW-1133">Transmembrane helix</keyword>
<dbReference type="AlphaFoldDB" id="A0A1C7LQA0"/>